<dbReference type="AlphaFoldDB" id="A0A7J5ZKW3"/>
<dbReference type="EMBL" id="JAAGNN010000029">
    <property type="protein sequence ID" value="KAF4070429.1"/>
    <property type="molecule type" value="Genomic_DNA"/>
</dbReference>
<organism evidence="1 2">
    <name type="scientific">Ameiurus melas</name>
    <name type="common">Black bullhead</name>
    <name type="synonym">Silurus melas</name>
    <dbReference type="NCBI Taxonomy" id="219545"/>
    <lineage>
        <taxon>Eukaryota</taxon>
        <taxon>Metazoa</taxon>
        <taxon>Chordata</taxon>
        <taxon>Craniata</taxon>
        <taxon>Vertebrata</taxon>
        <taxon>Euteleostomi</taxon>
        <taxon>Actinopterygii</taxon>
        <taxon>Neopterygii</taxon>
        <taxon>Teleostei</taxon>
        <taxon>Ostariophysi</taxon>
        <taxon>Siluriformes</taxon>
        <taxon>Ictaluridae</taxon>
        <taxon>Ameiurus</taxon>
    </lineage>
</organism>
<gene>
    <name evidence="1" type="ORF">AMELA_G00285390</name>
</gene>
<accession>A0A7J5ZKW3</accession>
<comment type="caution">
    <text evidence="1">The sequence shown here is derived from an EMBL/GenBank/DDBJ whole genome shotgun (WGS) entry which is preliminary data.</text>
</comment>
<evidence type="ECO:0000313" key="1">
    <source>
        <dbReference type="EMBL" id="KAF4070429.1"/>
    </source>
</evidence>
<dbReference type="Proteomes" id="UP000593565">
    <property type="component" value="Unassembled WGS sequence"/>
</dbReference>
<evidence type="ECO:0000313" key="2">
    <source>
        <dbReference type="Proteomes" id="UP000593565"/>
    </source>
</evidence>
<protein>
    <submittedName>
        <fullName evidence="1">Uncharacterized protein</fullName>
    </submittedName>
</protein>
<reference evidence="1 2" key="1">
    <citation type="submission" date="2020-02" db="EMBL/GenBank/DDBJ databases">
        <title>A chromosome-scale genome assembly of the black bullhead catfish (Ameiurus melas).</title>
        <authorList>
            <person name="Wen M."/>
            <person name="Zham M."/>
            <person name="Cabau C."/>
            <person name="Klopp C."/>
            <person name="Donnadieu C."/>
            <person name="Roques C."/>
            <person name="Bouchez O."/>
            <person name="Lampietro C."/>
            <person name="Jouanno E."/>
            <person name="Herpin A."/>
            <person name="Louis A."/>
            <person name="Berthelot C."/>
            <person name="Parey E."/>
            <person name="Roest-Crollius H."/>
            <person name="Braasch I."/>
            <person name="Postlethwait J."/>
            <person name="Robinson-Rechavi M."/>
            <person name="Echchiki A."/>
            <person name="Begum T."/>
            <person name="Montfort J."/>
            <person name="Schartl M."/>
            <person name="Bobe J."/>
            <person name="Guiguen Y."/>
        </authorList>
    </citation>
    <scope>NUCLEOTIDE SEQUENCE [LARGE SCALE GENOMIC DNA]</scope>
    <source>
        <strain evidence="1">M_S1</strain>
        <tissue evidence="1">Blood</tissue>
    </source>
</reference>
<sequence>MGELMRRKQEARFHQDRALIQRSRWIRSGNTGRERPGEEFTQKALRQICITAEMMGADRQSKVELMLKQLQKELRWIQKQRSLIANGRNGPVRTNEKVKVERYT</sequence>
<name>A0A7J5ZKW3_AMEME</name>
<keyword evidence="2" id="KW-1185">Reference proteome</keyword>
<proteinExistence type="predicted"/>